<feature type="transmembrane region" description="Helical" evidence="2">
    <location>
        <begin position="62"/>
        <end position="87"/>
    </location>
</feature>
<accession>A0A8J4Y3S6</accession>
<evidence type="ECO:0000313" key="3">
    <source>
        <dbReference type="EMBL" id="KAG0716721.1"/>
    </source>
</evidence>
<keyword evidence="2" id="KW-0472">Membrane</keyword>
<dbReference type="EMBL" id="JACEEZ010018640">
    <property type="protein sequence ID" value="KAG0716721.1"/>
    <property type="molecule type" value="Genomic_DNA"/>
</dbReference>
<gene>
    <name evidence="3" type="ORF">GWK47_009013</name>
</gene>
<keyword evidence="2" id="KW-0812">Transmembrane</keyword>
<evidence type="ECO:0000256" key="2">
    <source>
        <dbReference type="SAM" id="Phobius"/>
    </source>
</evidence>
<reference evidence="3" key="1">
    <citation type="submission" date="2020-07" db="EMBL/GenBank/DDBJ databases">
        <title>The High-quality genome of the commercially important snow crab, Chionoecetes opilio.</title>
        <authorList>
            <person name="Jeong J.-H."/>
            <person name="Ryu S."/>
        </authorList>
    </citation>
    <scope>NUCLEOTIDE SEQUENCE</scope>
    <source>
        <strain evidence="3">MADBK_172401_WGS</strain>
        <tissue evidence="3">Digestive gland</tissue>
    </source>
</reference>
<feature type="transmembrane region" description="Helical" evidence="2">
    <location>
        <begin position="21"/>
        <end position="42"/>
    </location>
</feature>
<proteinExistence type="predicted"/>
<evidence type="ECO:0000313" key="4">
    <source>
        <dbReference type="Proteomes" id="UP000770661"/>
    </source>
</evidence>
<feature type="region of interest" description="Disordered" evidence="1">
    <location>
        <begin position="122"/>
        <end position="186"/>
    </location>
</feature>
<comment type="caution">
    <text evidence="3">The sequence shown here is derived from an EMBL/GenBank/DDBJ whole genome shotgun (WGS) entry which is preliminary data.</text>
</comment>
<sequence>MVQGVVLCNTFVTKKTLTISTVVIGLALIVPCVCLGIGGSMVCHYNPDDYYDFYHVCESSRTSLFINGGILMGLGVLALVGISVLWCRLREAPARPMPIVTQPYAMPVQVAVMPNTANLYPQAPPGYPQAPPGYPHPPPQHLPTATTLPTGAHSSLQQPAFTPAPYPPQDLYPQKQHPEATTTNLP</sequence>
<evidence type="ECO:0000256" key="1">
    <source>
        <dbReference type="SAM" id="MobiDB-lite"/>
    </source>
</evidence>
<dbReference type="OrthoDB" id="10624285at2759"/>
<keyword evidence="4" id="KW-1185">Reference proteome</keyword>
<dbReference type="Proteomes" id="UP000770661">
    <property type="component" value="Unassembled WGS sequence"/>
</dbReference>
<name>A0A8J4Y3S6_CHIOP</name>
<feature type="compositionally biased region" description="Pro residues" evidence="1">
    <location>
        <begin position="122"/>
        <end position="141"/>
    </location>
</feature>
<keyword evidence="2" id="KW-1133">Transmembrane helix</keyword>
<dbReference type="AlphaFoldDB" id="A0A8J4Y3S6"/>
<organism evidence="3 4">
    <name type="scientific">Chionoecetes opilio</name>
    <name type="common">Atlantic snow crab</name>
    <name type="synonym">Cancer opilio</name>
    <dbReference type="NCBI Taxonomy" id="41210"/>
    <lineage>
        <taxon>Eukaryota</taxon>
        <taxon>Metazoa</taxon>
        <taxon>Ecdysozoa</taxon>
        <taxon>Arthropoda</taxon>
        <taxon>Crustacea</taxon>
        <taxon>Multicrustacea</taxon>
        <taxon>Malacostraca</taxon>
        <taxon>Eumalacostraca</taxon>
        <taxon>Eucarida</taxon>
        <taxon>Decapoda</taxon>
        <taxon>Pleocyemata</taxon>
        <taxon>Brachyura</taxon>
        <taxon>Eubrachyura</taxon>
        <taxon>Majoidea</taxon>
        <taxon>Majidae</taxon>
        <taxon>Chionoecetes</taxon>
    </lineage>
</organism>
<protein>
    <submittedName>
        <fullName evidence="3">Uncharacterized protein</fullName>
    </submittedName>
</protein>